<keyword evidence="2" id="KW-1185">Reference proteome</keyword>
<reference evidence="1" key="1">
    <citation type="submission" date="2024-12" db="EMBL/GenBank/DDBJ databases">
        <title>Comparative genomics and development of molecular markers within Purpureocillium lilacinum and among Purpureocillium species.</title>
        <authorList>
            <person name="Yeh Z.-Y."/>
            <person name="Ni N.-T."/>
            <person name="Lo P.-H."/>
            <person name="Mushyakhwo K."/>
            <person name="Lin C.-F."/>
            <person name="Nai Y.-S."/>
        </authorList>
    </citation>
    <scope>NUCLEOTIDE SEQUENCE</scope>
    <source>
        <strain evidence="1">NCHU-NPUST-175</strain>
    </source>
</reference>
<evidence type="ECO:0000313" key="2">
    <source>
        <dbReference type="Proteomes" id="UP001638806"/>
    </source>
</evidence>
<dbReference type="Proteomes" id="UP001638806">
    <property type="component" value="Unassembled WGS sequence"/>
</dbReference>
<gene>
    <name evidence="1" type="ORF">ACCO45_007417</name>
</gene>
<organism evidence="1 2">
    <name type="scientific">Purpureocillium lilacinum</name>
    <name type="common">Paecilomyces lilacinus</name>
    <dbReference type="NCBI Taxonomy" id="33203"/>
    <lineage>
        <taxon>Eukaryota</taxon>
        <taxon>Fungi</taxon>
        <taxon>Dikarya</taxon>
        <taxon>Ascomycota</taxon>
        <taxon>Pezizomycotina</taxon>
        <taxon>Sordariomycetes</taxon>
        <taxon>Hypocreomycetidae</taxon>
        <taxon>Hypocreales</taxon>
        <taxon>Ophiocordycipitaceae</taxon>
        <taxon>Purpureocillium</taxon>
    </lineage>
</organism>
<name>A0ACC4DVA3_PURLI</name>
<comment type="caution">
    <text evidence="1">The sequence shown here is derived from an EMBL/GenBank/DDBJ whole genome shotgun (WGS) entry which is preliminary data.</text>
</comment>
<sequence>MNYKLALLLSTALQGGVLAKHPHFTDMAAARQYVADFRNEAWGVCSNQDQTCREPDVEIANESCHRPGEAVVFEDRYITSPCSNHHPCDSYGGRCKTPFMGQEAACSNLSQVHFGTYIPTRT</sequence>
<accession>A0ACC4DVA3</accession>
<dbReference type="EMBL" id="JBGNUJ010000006">
    <property type="protein sequence ID" value="KAL3959255.1"/>
    <property type="molecule type" value="Genomic_DNA"/>
</dbReference>
<proteinExistence type="predicted"/>
<protein>
    <submittedName>
        <fullName evidence="1">Uncharacterized protein</fullName>
    </submittedName>
</protein>
<evidence type="ECO:0000313" key="1">
    <source>
        <dbReference type="EMBL" id="KAL3959255.1"/>
    </source>
</evidence>